<organism evidence="14 15">
    <name type="scientific">Cladobotryum mycophilum</name>
    <dbReference type="NCBI Taxonomy" id="491253"/>
    <lineage>
        <taxon>Eukaryota</taxon>
        <taxon>Fungi</taxon>
        <taxon>Dikarya</taxon>
        <taxon>Ascomycota</taxon>
        <taxon>Pezizomycotina</taxon>
        <taxon>Sordariomycetes</taxon>
        <taxon>Hypocreomycetidae</taxon>
        <taxon>Hypocreales</taxon>
        <taxon>Hypocreaceae</taxon>
        <taxon>Cladobotryum</taxon>
    </lineage>
</organism>
<dbReference type="Gene3D" id="3.40.50.12780">
    <property type="entry name" value="N-terminal domain of ligase-like"/>
    <property type="match status" value="1"/>
</dbReference>
<dbReference type="InterPro" id="IPR036736">
    <property type="entry name" value="ACP-like_sf"/>
</dbReference>
<dbReference type="SUPFAM" id="SSF52151">
    <property type="entry name" value="FabD/lysophospholipase-like"/>
    <property type="match status" value="1"/>
</dbReference>
<dbReference type="InterPro" id="IPR009081">
    <property type="entry name" value="PP-bd_ACP"/>
</dbReference>
<feature type="domain" description="PKS/mFAS DH" evidence="13">
    <location>
        <begin position="916"/>
        <end position="1260"/>
    </location>
</feature>
<dbReference type="Pfam" id="PF16197">
    <property type="entry name" value="KAsynt_C_assoc"/>
    <property type="match status" value="1"/>
</dbReference>
<dbReference type="InterPro" id="IPR049900">
    <property type="entry name" value="PKS_mFAS_DH"/>
</dbReference>
<evidence type="ECO:0000313" key="15">
    <source>
        <dbReference type="Proteomes" id="UP001338125"/>
    </source>
</evidence>
<dbReference type="SUPFAM" id="SSF47336">
    <property type="entry name" value="ACP-like"/>
    <property type="match status" value="2"/>
</dbReference>
<evidence type="ECO:0000259" key="13">
    <source>
        <dbReference type="PROSITE" id="PS52019"/>
    </source>
</evidence>
<dbReference type="SMART" id="SM00826">
    <property type="entry name" value="PKS_DH"/>
    <property type="match status" value="1"/>
</dbReference>
<dbReference type="Pfam" id="PF00668">
    <property type="entry name" value="Condensation"/>
    <property type="match status" value="1"/>
</dbReference>
<dbReference type="SUPFAM" id="SSF55048">
    <property type="entry name" value="Probable ACP-binding domain of malonyl-CoA ACP transacylase"/>
    <property type="match status" value="1"/>
</dbReference>
<keyword evidence="1" id="KW-0596">Phosphopantetheine</keyword>
<dbReference type="CDD" id="cd00833">
    <property type="entry name" value="PKS"/>
    <property type="match status" value="1"/>
</dbReference>
<feature type="region of interest" description="N-terminal hotdog fold" evidence="10">
    <location>
        <begin position="916"/>
        <end position="1049"/>
    </location>
</feature>
<dbReference type="InterPro" id="IPR014031">
    <property type="entry name" value="Ketoacyl_synth_C"/>
</dbReference>
<dbReference type="Gene3D" id="3.30.70.3290">
    <property type="match status" value="1"/>
</dbReference>
<dbReference type="PANTHER" id="PTHR43775">
    <property type="entry name" value="FATTY ACID SYNTHASE"/>
    <property type="match status" value="1"/>
</dbReference>
<feature type="domain" description="Carrier" evidence="11">
    <location>
        <begin position="2077"/>
        <end position="2154"/>
    </location>
</feature>
<dbReference type="InterPro" id="IPR001242">
    <property type="entry name" value="Condensation_dom"/>
</dbReference>
<dbReference type="InterPro" id="IPR014030">
    <property type="entry name" value="Ketoacyl_synth_N"/>
</dbReference>
<dbReference type="SMART" id="SM00825">
    <property type="entry name" value="PKS_KS"/>
    <property type="match status" value="1"/>
</dbReference>
<evidence type="ECO:0000256" key="5">
    <source>
        <dbReference type="ARBA" id="ARBA00022679"/>
    </source>
</evidence>
<keyword evidence="6" id="KW-0677">Repeat</keyword>
<dbReference type="Pfam" id="PF00501">
    <property type="entry name" value="AMP-binding"/>
    <property type="match status" value="1"/>
</dbReference>
<dbReference type="Gene3D" id="3.30.559.30">
    <property type="entry name" value="Nonribosomal peptide synthetase, condensation domain"/>
    <property type="match status" value="1"/>
</dbReference>
<dbReference type="SMART" id="SM00823">
    <property type="entry name" value="PKS_PP"/>
    <property type="match status" value="2"/>
</dbReference>
<keyword evidence="2" id="KW-0597">Phosphoprotein</keyword>
<dbReference type="Pfam" id="PF21089">
    <property type="entry name" value="PKS_DH_N"/>
    <property type="match status" value="1"/>
</dbReference>
<dbReference type="PROSITE" id="PS52019">
    <property type="entry name" value="PKS_MFAS_DH"/>
    <property type="match status" value="1"/>
</dbReference>
<reference evidence="14 15" key="1">
    <citation type="submission" date="2024-01" db="EMBL/GenBank/DDBJ databases">
        <title>Complete genome of Cladobotryum mycophilum ATHUM6906.</title>
        <authorList>
            <person name="Christinaki A.C."/>
            <person name="Myridakis A.I."/>
            <person name="Kouvelis V.N."/>
        </authorList>
    </citation>
    <scope>NUCLEOTIDE SEQUENCE [LARGE SCALE GENOMIC DNA]</scope>
    <source>
        <strain evidence="14 15">ATHUM6906</strain>
    </source>
</reference>
<dbReference type="InterPro" id="IPR016035">
    <property type="entry name" value="Acyl_Trfase/lysoPLipase"/>
</dbReference>
<keyword evidence="7" id="KW-0560">Oxidoreductase</keyword>
<keyword evidence="8" id="KW-0511">Multifunctional enzyme</keyword>
<dbReference type="Pfam" id="PF07993">
    <property type="entry name" value="NAD_binding_4"/>
    <property type="match status" value="1"/>
</dbReference>
<dbReference type="PANTHER" id="PTHR43775:SF37">
    <property type="entry name" value="SI:DKEY-61P9.11"/>
    <property type="match status" value="1"/>
</dbReference>
<evidence type="ECO:0000256" key="6">
    <source>
        <dbReference type="ARBA" id="ARBA00022737"/>
    </source>
</evidence>
<dbReference type="SUPFAM" id="SSF52777">
    <property type="entry name" value="CoA-dependent acyltransferases"/>
    <property type="match status" value="2"/>
</dbReference>
<protein>
    <submittedName>
        <fullName evidence="14">Hybrid PKS-NRPS synthetase pynA</fullName>
    </submittedName>
</protein>
<dbReference type="InterPro" id="IPR049552">
    <property type="entry name" value="PKS_DH_N"/>
</dbReference>
<feature type="domain" description="Ketosynthase family 3 (KS3)" evidence="12">
    <location>
        <begin position="5"/>
        <end position="427"/>
    </location>
</feature>
<evidence type="ECO:0000259" key="11">
    <source>
        <dbReference type="PROSITE" id="PS50075"/>
    </source>
</evidence>
<dbReference type="CDD" id="cd05930">
    <property type="entry name" value="A_NRPS"/>
    <property type="match status" value="1"/>
</dbReference>
<feature type="region of interest" description="C-terminal hotdog fold" evidence="10">
    <location>
        <begin position="1097"/>
        <end position="1260"/>
    </location>
</feature>
<name>A0ABR0T4J5_9HYPO</name>
<gene>
    <name evidence="14" type="ORF">PT974_01655</name>
</gene>
<dbReference type="InterPro" id="IPR050091">
    <property type="entry name" value="PKS_NRPS_Biosynth_Enz"/>
</dbReference>
<dbReference type="InterPro" id="IPR020806">
    <property type="entry name" value="PKS_PP-bd"/>
</dbReference>
<dbReference type="InterPro" id="IPR018201">
    <property type="entry name" value="Ketoacyl_synth_AS"/>
</dbReference>
<dbReference type="InterPro" id="IPR013120">
    <property type="entry name" value="FAR_NAD-bd"/>
</dbReference>
<evidence type="ECO:0000256" key="8">
    <source>
        <dbReference type="ARBA" id="ARBA00023268"/>
    </source>
</evidence>
<dbReference type="InterPro" id="IPR014043">
    <property type="entry name" value="Acyl_transferase_dom"/>
</dbReference>
<comment type="caution">
    <text evidence="14">The sequence shown here is derived from an EMBL/GenBank/DDBJ whole genome shotgun (WGS) entry which is preliminary data.</text>
</comment>
<dbReference type="Pfam" id="PF02801">
    <property type="entry name" value="Ketoacyl-synt_C"/>
    <property type="match status" value="1"/>
</dbReference>
<dbReference type="InterPro" id="IPR042099">
    <property type="entry name" value="ANL_N_sf"/>
</dbReference>
<dbReference type="Gene3D" id="3.30.559.10">
    <property type="entry name" value="Chloramphenicol acetyltransferase-like domain"/>
    <property type="match status" value="1"/>
</dbReference>
<feature type="domain" description="Carrier" evidence="11">
    <location>
        <begin position="3192"/>
        <end position="3268"/>
    </location>
</feature>
<evidence type="ECO:0000256" key="2">
    <source>
        <dbReference type="ARBA" id="ARBA00022553"/>
    </source>
</evidence>
<dbReference type="Gene3D" id="3.40.47.10">
    <property type="match status" value="1"/>
</dbReference>
<dbReference type="EMBL" id="JAVFKD010000001">
    <property type="protein sequence ID" value="KAK5999262.1"/>
    <property type="molecule type" value="Genomic_DNA"/>
</dbReference>
<dbReference type="PROSITE" id="PS52004">
    <property type="entry name" value="KS3_2"/>
    <property type="match status" value="1"/>
</dbReference>
<evidence type="ECO:0000256" key="3">
    <source>
        <dbReference type="ARBA" id="ARBA00022598"/>
    </source>
</evidence>
<evidence type="ECO:0000256" key="1">
    <source>
        <dbReference type="ARBA" id="ARBA00022450"/>
    </source>
</evidence>
<dbReference type="InterPro" id="IPR020807">
    <property type="entry name" value="PKS_DH"/>
</dbReference>
<dbReference type="InterPro" id="IPR036291">
    <property type="entry name" value="NAD(P)-bd_dom_sf"/>
</dbReference>
<evidence type="ECO:0000256" key="10">
    <source>
        <dbReference type="PROSITE-ProRule" id="PRU01363"/>
    </source>
</evidence>
<comment type="similarity">
    <text evidence="9">In the C-terminal section; belongs to the NRP synthetase family.</text>
</comment>
<evidence type="ECO:0000256" key="9">
    <source>
        <dbReference type="ARBA" id="ARBA00029443"/>
    </source>
</evidence>
<dbReference type="InterPro" id="IPR045851">
    <property type="entry name" value="AMP-bd_C_sf"/>
</dbReference>
<dbReference type="InterPro" id="IPR057326">
    <property type="entry name" value="KR_dom"/>
</dbReference>
<dbReference type="InterPro" id="IPR042104">
    <property type="entry name" value="PKS_dehydratase_sf"/>
</dbReference>
<dbReference type="Proteomes" id="UP001338125">
    <property type="component" value="Unassembled WGS sequence"/>
</dbReference>
<dbReference type="PROSITE" id="PS50075">
    <property type="entry name" value="CARRIER"/>
    <property type="match status" value="2"/>
</dbReference>
<dbReference type="Gene3D" id="3.30.300.30">
    <property type="match status" value="1"/>
</dbReference>
<proteinExistence type="inferred from homology"/>
<evidence type="ECO:0000256" key="7">
    <source>
        <dbReference type="ARBA" id="ARBA00023002"/>
    </source>
</evidence>
<evidence type="ECO:0000256" key="4">
    <source>
        <dbReference type="ARBA" id="ARBA00022603"/>
    </source>
</evidence>
<dbReference type="SUPFAM" id="SSF53901">
    <property type="entry name" value="Thiolase-like"/>
    <property type="match status" value="1"/>
</dbReference>
<dbReference type="InterPro" id="IPR000873">
    <property type="entry name" value="AMP-dep_synth/lig_dom"/>
</dbReference>
<dbReference type="Gene3D" id="1.10.1200.10">
    <property type="entry name" value="ACP-like"/>
    <property type="match status" value="1"/>
</dbReference>
<keyword evidence="4" id="KW-0489">Methyltransferase</keyword>
<dbReference type="InterPro" id="IPR032821">
    <property type="entry name" value="PKS_assoc"/>
</dbReference>
<dbReference type="InterPro" id="IPR020841">
    <property type="entry name" value="PKS_Beta-ketoAc_synthase_dom"/>
</dbReference>
<keyword evidence="3" id="KW-0436">Ligase</keyword>
<comment type="caution">
    <text evidence="10">Lacks conserved residue(s) required for the propagation of feature annotation.</text>
</comment>
<dbReference type="Gene3D" id="3.40.50.720">
    <property type="entry name" value="NAD(P)-binding Rossmann-like Domain"/>
    <property type="match status" value="2"/>
</dbReference>
<evidence type="ECO:0000313" key="14">
    <source>
        <dbReference type="EMBL" id="KAK5999262.1"/>
    </source>
</evidence>
<dbReference type="Pfam" id="PF00550">
    <property type="entry name" value="PP-binding"/>
    <property type="match status" value="2"/>
</dbReference>
<keyword evidence="15" id="KW-1185">Reference proteome</keyword>
<dbReference type="Pfam" id="PF00109">
    <property type="entry name" value="ketoacyl-synt"/>
    <property type="match status" value="1"/>
</dbReference>
<evidence type="ECO:0000259" key="12">
    <source>
        <dbReference type="PROSITE" id="PS52004"/>
    </source>
</evidence>
<dbReference type="Gene3D" id="3.10.129.110">
    <property type="entry name" value="Polyketide synthase dehydratase"/>
    <property type="match status" value="1"/>
</dbReference>
<dbReference type="SUPFAM" id="SSF51735">
    <property type="entry name" value="NAD(P)-binding Rossmann-fold domains"/>
    <property type="match status" value="2"/>
</dbReference>
<dbReference type="Pfam" id="PF08659">
    <property type="entry name" value="KR"/>
    <property type="match status" value="1"/>
</dbReference>
<dbReference type="Pfam" id="PF00698">
    <property type="entry name" value="Acyl_transf_1"/>
    <property type="match status" value="1"/>
</dbReference>
<accession>A0ABR0T4J5</accession>
<dbReference type="InterPro" id="IPR001227">
    <property type="entry name" value="Ac_transferase_dom_sf"/>
</dbReference>
<dbReference type="Gene3D" id="3.40.366.10">
    <property type="entry name" value="Malonyl-Coenzyme A Acyl Carrier Protein, domain 2"/>
    <property type="match status" value="1"/>
</dbReference>
<dbReference type="InterPro" id="IPR016036">
    <property type="entry name" value="Malonyl_transacylase_ACP-bd"/>
</dbReference>
<sequence length="3700" mass="405102">MANTEQPIAIIGMACRVAGADSPSQLWDVLASSKDVQSRTKRFNAEGFYKPDGGKKKGLTNVDRGYFIQGDVDRFDNTFFSIPPMEAVAMDPQQRMLLEVTYEAVDNAGLPMEKFMGSNTAVYTGLTWSDYGTSLFRDVDMTPTYMSTGACNAIAANRISYFFDLHGPSLVMDTACSATMYALHHAVSALHKNEAEMAVVNGSNIILNPDILVCMSEMDFLSPTGRCRSFDASGDGYVRAEGIISILLKPLDKALADGDPIRAVIRGTHLNQDGRTQGLTLPSTEAQRANMHSLYTKNNIDPADIQYFEAHGTGTAAGDPLEMSAIDHIYRDSHTEQKLVVGSIKSNVGHLEAVAALAGLVKTVQALERGQIPPQMHFHNPNPKIDFTALQVPTTLMPWPATRDGVRRAAINSFGFGGSNGHAVLEYHPQTTAELPSYDRPFLFKVSAGADTSLTELIERYASYADEKKPAAIDFAHTLLARRSTHKKSAFVTASTTEELVKKLVAGEYAVKTKSGETLKNVAFIFTGQGAQWPSMGKQLIENSPLFRSVVEQCDEVLKSLPEGPAWTAMEELQKPKETSRLYESSLSQPLCTVLQLGLVELWKSWGVRPVAVAGHSSGEIGAAYASGALSLKDCVTIAYYRGLYLGSGFADNATGPKGSMCAVGLSEKDAKNFLKKYTGRLALAAVNSPSSCTISGDEDAILEVVEACKVDGTFCRQLRVDMAYHSHHMLRHAGKYENAMIEVGVKPRDLPDDERPARMFSSVHGKEIRTAACSPDYWKENMVSTVSFTAALTAMAKSIDLDAIVELGPHPALKGPVEDTLAGLSINGLPYFGSCSRGKPDFATMLDTVGAMTAAGFDINFQNVNAYEVVEGASVAHKNGKVLIDVPNYAWDHSRPFWAETRAAQNYRFRAYPRHDLLGSRKTTDNPLAMSWRSMISLKDAPWLAEWKSKDHAAVLPWSVYLLMAAEAARQTTSKPGQTLKIEKFKLHHDFLLSNFTSEETLIEFHFNLQQNLTHDGYTFSVQAGESKLDSEWVHLCSGTIFISESAIYNATNVAVTHDERALQYAQTFPIPEISGLSELHFTTDKTTGELEDAQSPLVLDSVLRLPTLMFLRAAVSNRYQLRSIDSIEVTLESITEKMTFTVEGKQPVNGIAFADTFVQTADGAVAISINNAEYVAEGPLKREPILESFFFERQILPDITYAEKLDDISLANLIRLVTHKWPMADIAIDLPEDAAAVDSIISNLQGVNSLERPRFRSLAIVGEVSTHETSDRIQAVKSLDSERKFHAIFTVQDKFETYKASLLPSGVLASLGSKPEDSDFQQISEATSSDGKTWAVGRVALSASEQNSPKIKIVAPAGVKPTGFGLGSQFLTLDSSNVNEVSKELSSEACDAIILDLGDKSMLTDLKGEHLLPWVQALLPEVKTLFWVSVESKEQPFAGVEGGFVRTLCTENPGLRAVSIVLQNKPTDEELNNVLSRIYNTVKGGDIEVELFVKQGVINSLRIVPDDELAASIGLTPALAARSVADLDYKISYEGGKGVELQVRPKPSAAVTSVDQLTVTVEATFIDLEDQLRIRGVVPYAKSELGSFFIGQTEKGDRVFGWSAGSHSSKVEVRTDNFISLNYEIDDLSHTLSSLANHTIAIALLDHEGRVRSGDSIQAVNVPGPLLDTLTLEATTRGARLIGDKEDGADINISFDASIGLSLNNRRVSLKSVFDKRSLSSLLVNSPSASLLQFSHPVHSFGVQDFAEAFNMAAQEPLSSVLRHTNGLGNVKDALMTAAPKSQVFRGDGAYVILGGLGGLGQYLSVWMVENGAKHIVTLSRKGSAASGAKELGAEIEALGGKLTVLAADASRVDQLEKALAEVRKDTKIIGCLNMAMQLQDRPFTTMTPEEWDQSLNSKIPTSWNLHNATINDTLDFFILFSSVASIIGNRMQSNYAVGNAFLNRLAAYRRSIGLTAVSLAVPAMHGIGVLANDHGLVEYFDKAGLSTAGPEGLKDFIKAAVNESLRPSGRSFIGMGLQMFKTIDGKIQSKPSQTQIFWADFAEFGSLMDHQMSDDSGASDGPLSERLKAASDEVSQKLLLQSFLQSLANILGYAVEAFDPTSSIAAYGLDSLNAVACRYWFFKEISIDVPVFDILGCKSILELVSRVLTKLRAGSDANQAIALPSPVRLDESALRPLSFSQQRLWFLHKFLADKSVYNLLLVCHIDGAVRPDLLEKAWQVLINRHEVLRTHFVDTTEGLQQVAIEDYKFNLQTIELADNSEFQAKIQEYTDLARSYHYNLDNGELVRCWLLRTPTQTRLFIGSHHLAWDRVSTSTVFDEVSTIYKNLLADEDAETTLEPVAFQFVDYAVWQRQCIDTEAFREPLVEYWTDQLSGIPDSVSLLPFAHKDQRPPVKQNLTSTWKLEFDTALGAAIKDFCAKNSITPFMFMTSSISALISRLTGDEDIVVGIADGDRGHSDFDSLIGFAVNMLPIRSKLQKDMPFIEHLENFRETCLNAYAHRELPFDYLLQKIGVQRNTSHNPIFQIMVNYVVHGSFKETDFGDFKFVGYDHYNARTQSDFSLDIEETLEGALECTFEFDTAVYNAAGISEFGQMYYNFIKHSIEGEGKTALYDIKLTSEKDESAISTILQPSWDVKEMEVAQQTLFDTLFDQSVNSFPNKKAVVDESRSLTFAEVNEQANAIANKLVKGGAKIGQVVGVYCESSVELAVAIYGIWKAGCAFVAIQDIPEERLRSIIEDVEMEHALVDATNDGARLQEMVSAGLRSQNVFRVDEVVSDSAAITDAPKLARALKASDPICCIFTSGSTGRPKGVPLTHGQVSMWRVGYYEKIVGTSSDETIMLASVPTFDISMAALYGAPVYGATLVVASREARYSPAKMTDLIVDNKVTNFMMTPSQLSSLLTAKNIHKFQAWTGLRNMCLAGEPVPDKLMRAFFALGLPTRVWNGYGPSEATILVSTKEITSDIRASSLTSPEFPAHFYILDERGNQVPFGVPGELFIGGPGVCSGYIKRPEQTAEVFTVDDSAVALATGLQSPVKYSTGDRFVVYRDGTLAVKGRIGGDRQVKIRGMRTELGEIETAIWTALEDILPTFENEVNIAKVVVVYRKEEELLASYISPGDGVSLDDESRQILTKSIKFSLRAILPAHMRPAAYAFLDEMPSTSSGKTDYKKVLALPAPARDSVEIRSSDETFELSEMQAEIADIWKGVLDLGIAIAPTDDFFSMGGHSLALINIQTEIEQRYEVTVNLADIFAEPSLKGMETLVLNELASSGSGAKKSEAEVDWSIETALPSELDKTITTKPVFPPQAVVMTGASSMMGIHMLYHLLTTTSMEFYCLAEQGDTKEAALAGISRSLQRHQLAKNLTEEFKARLHVFPGKLSDPTLGLSEEELVLIDSKTHAIYHFASDVSLFGNISKVRAGNIGVIKFLIGLAQGCKTQNTPNVKSLHFLSTWGVSHLQAWHDTEIVGTDSAANVVVNGSGSKGAHIRYSEQSMSHIVPGSSPRLAYLKVRWAAEQLLTQAAERGLPVSIFRGSMTAPANPVGLARDDINRRIIEGSLQTGLFPNFGGVMSWLTADFLADAMAHLTLQPITSEGTPQIWHLLPEEQDSISYANVGKMLKTAHNGQELKLVDPSEWFAALRASRNVEMIMQAAVLEEWWAAGWVPFAMDATKTLETLKEAGIKPRTVTRELLVENVVGEVGF</sequence>
<dbReference type="InterPro" id="IPR023213">
    <property type="entry name" value="CAT-like_dom_sf"/>
</dbReference>
<dbReference type="PROSITE" id="PS00606">
    <property type="entry name" value="KS3_1"/>
    <property type="match status" value="1"/>
</dbReference>
<dbReference type="SMART" id="SM00827">
    <property type="entry name" value="PKS_AT"/>
    <property type="match status" value="1"/>
</dbReference>
<dbReference type="SMART" id="SM00822">
    <property type="entry name" value="PKS_KR"/>
    <property type="match status" value="1"/>
</dbReference>
<dbReference type="SUPFAM" id="SSF56801">
    <property type="entry name" value="Acetyl-CoA synthetase-like"/>
    <property type="match status" value="1"/>
</dbReference>
<dbReference type="InterPro" id="IPR016039">
    <property type="entry name" value="Thiolase-like"/>
</dbReference>
<keyword evidence="5" id="KW-0808">Transferase</keyword>
<dbReference type="InterPro" id="IPR013968">
    <property type="entry name" value="PKS_KR"/>
</dbReference>